<evidence type="ECO:0000313" key="2">
    <source>
        <dbReference type="Proteomes" id="UP001597124"/>
    </source>
</evidence>
<organism evidence="1 2">
    <name type="scientific">Sphingosinicella xenopeptidilytica</name>
    <dbReference type="NCBI Taxonomy" id="364098"/>
    <lineage>
        <taxon>Bacteria</taxon>
        <taxon>Pseudomonadati</taxon>
        <taxon>Pseudomonadota</taxon>
        <taxon>Alphaproteobacteria</taxon>
        <taxon>Sphingomonadales</taxon>
        <taxon>Sphingosinicellaceae</taxon>
        <taxon>Sphingosinicella</taxon>
    </lineage>
</organism>
<keyword evidence="2" id="KW-1185">Reference proteome</keyword>
<protein>
    <submittedName>
        <fullName evidence="1">Uncharacterized protein</fullName>
    </submittedName>
</protein>
<reference evidence="2" key="1">
    <citation type="journal article" date="2019" name="Int. J. Syst. Evol. Microbiol.">
        <title>The Global Catalogue of Microorganisms (GCM) 10K type strain sequencing project: providing services to taxonomists for standard genome sequencing and annotation.</title>
        <authorList>
            <consortium name="The Broad Institute Genomics Platform"/>
            <consortium name="The Broad Institute Genome Sequencing Center for Infectious Disease"/>
            <person name="Wu L."/>
            <person name="Ma J."/>
        </authorList>
    </citation>
    <scope>NUCLEOTIDE SEQUENCE [LARGE SCALE GENOMIC DNA]</scope>
    <source>
        <strain evidence="2">CCUG 52537</strain>
    </source>
</reference>
<proteinExistence type="predicted"/>
<dbReference type="EMBL" id="JBHTIK010000005">
    <property type="protein sequence ID" value="MFD0848631.1"/>
    <property type="molecule type" value="Genomic_DNA"/>
</dbReference>
<accession>A0ABW3C2C2</accession>
<dbReference type="RefSeq" id="WP_381489716.1">
    <property type="nucleotide sequence ID" value="NZ_JBHTIK010000005.1"/>
</dbReference>
<gene>
    <name evidence="1" type="ORF">ACFQ00_09890</name>
</gene>
<comment type="caution">
    <text evidence="1">The sequence shown here is derived from an EMBL/GenBank/DDBJ whole genome shotgun (WGS) entry which is preliminary data.</text>
</comment>
<sequence>MKRKAWEYVVALRRDILVIINGIDNAGSYLWWDNTTPNSTTRHRLQKILQNAVRDASAFGVYVVTRHTDCGRRSHKKVSDVNGYVWTDPYNLNVEWQDSRFVWDGDQLFQGMRHELCPCSKRDEPLNHHVIDDFIYSPDVDPSFYRMISHVLSDIRSAIEEAGDKKPRSGIREYLLRCIIQLNDAIIPVAVEAHIKSQSATEA</sequence>
<dbReference type="Proteomes" id="UP001597124">
    <property type="component" value="Unassembled WGS sequence"/>
</dbReference>
<name>A0ABW3C2C2_SPHXN</name>
<evidence type="ECO:0000313" key="1">
    <source>
        <dbReference type="EMBL" id="MFD0848631.1"/>
    </source>
</evidence>